<evidence type="ECO:0000256" key="1">
    <source>
        <dbReference type="SAM" id="MobiDB-lite"/>
    </source>
</evidence>
<feature type="region of interest" description="Disordered" evidence="1">
    <location>
        <begin position="543"/>
        <end position="564"/>
    </location>
</feature>
<accession>G4MRD2</accession>
<dbReference type="VEuPathDB" id="FungiDB:MGG_04634"/>
<dbReference type="RefSeq" id="XP_003710869.1">
    <property type="nucleotide sequence ID" value="XM_003710821.1"/>
</dbReference>
<dbReference type="EMBL" id="CM001231">
    <property type="protein sequence ID" value="EHA58257.1"/>
    <property type="molecule type" value="Genomic_DNA"/>
</dbReference>
<evidence type="ECO:0000313" key="3">
    <source>
        <dbReference type="Proteomes" id="UP000009058"/>
    </source>
</evidence>
<dbReference type="GeneID" id="2677858"/>
<dbReference type="OrthoDB" id="5419927at2759"/>
<dbReference type="InParanoid" id="G4MRD2"/>
<organism evidence="2 3">
    <name type="scientific">Pyricularia oryzae (strain 70-15 / ATCC MYA-4617 / FGSC 8958)</name>
    <name type="common">Rice blast fungus</name>
    <name type="synonym">Magnaporthe oryzae</name>
    <dbReference type="NCBI Taxonomy" id="242507"/>
    <lineage>
        <taxon>Eukaryota</taxon>
        <taxon>Fungi</taxon>
        <taxon>Dikarya</taxon>
        <taxon>Ascomycota</taxon>
        <taxon>Pezizomycotina</taxon>
        <taxon>Sordariomycetes</taxon>
        <taxon>Sordariomycetidae</taxon>
        <taxon>Magnaporthales</taxon>
        <taxon>Pyriculariaceae</taxon>
        <taxon>Pyricularia</taxon>
    </lineage>
</organism>
<sequence>MEVERQKPQSLREILDEEEERRLFKHYMTVETTVFPHDLPKCDHSSLFRALNDAIGSYLKENPLGLNPGTCTWTDVADELEKSEAEYKRSNKFLHRHGAGMMRSLVPALDCIPSDNGIAPIKGGLMIIFNAVKRRCETCEKILECFSSVTQWLVKAHRLQNLHKRDDKLINKVREFYCKLFECLASLISVLLRRDKSSVMFSAEPPSRWSEKICKGKSIVGRALKDVFGDAANEVEDILAPVKSALSSLKDYSRFLDSAGIQTANRNILEASREIKQTRSGVAGLNYKFDQLREEMERRQCETENLVRGRLDDRDNVLKEIWNRVHDMFADALRCTLIADSRPHSSKRLQIMDSQISRQRQFWNLDINKLLNAIASDEGHETAIFDRDDMVRKQSLFKPKAMSRANQLFETEKFGDWMTSTESEFLMVEGHCLQESQGVVSPLTIFAASLAHVLGAGAFEEESPTEAIALFFACGQHSSTEDELSGPQGIMRSLISQLLVSNIRWTASAADESRTPDLGFLQERRSIWPEICKQSLGRVDATRSINKDGGNATREPNHKNKNRPERDRLQTLLHLFEELVDQIPQASTVYCIIDGISYYENPWQEDLLLLVKTLAEICDDQRSGLNGPRLKILMTSPGRFYWLHTFAHQEEALKVMLVSLNLGHFARGGSYMFGGNMVRRIEYMRTPRHAPLPRFQSDDFQARGWGQRKKQHSHYDSYGGDDYSERDDRRRARFQHSGPLQLRTRDRSM</sequence>
<dbReference type="KEGG" id="mgr:MGG_04634"/>
<evidence type="ECO:0008006" key="4">
    <source>
        <dbReference type="Google" id="ProtNLM"/>
    </source>
</evidence>
<name>G4MRD2_PYRO7</name>
<dbReference type="eggNOG" id="ENOG502SHRF">
    <property type="taxonomic scope" value="Eukaryota"/>
</dbReference>
<reference key="2">
    <citation type="submission" date="2011-05" db="EMBL/GenBank/DDBJ databases">
        <title>The Genome Sequence of Magnaporthe oryzae 70-15.</title>
        <authorList>
            <consortium name="The Broad Institute Genome Sequencing Platform"/>
            <person name="Ma L.-J."/>
            <person name="Dead R."/>
            <person name="Young S.K."/>
            <person name="Zeng Q."/>
            <person name="Gargeya S."/>
            <person name="Fitzgerald M."/>
            <person name="Haas B."/>
            <person name="Abouelleil A."/>
            <person name="Alvarado L."/>
            <person name="Arachchi H.M."/>
            <person name="Berlin A."/>
            <person name="Brown A."/>
            <person name="Chapman S.B."/>
            <person name="Chen Z."/>
            <person name="Dunbar C."/>
            <person name="Freedman E."/>
            <person name="Gearin G."/>
            <person name="Gellesch M."/>
            <person name="Goldberg J."/>
            <person name="Griggs A."/>
            <person name="Gujja S."/>
            <person name="Heiman D."/>
            <person name="Howarth C."/>
            <person name="Larson L."/>
            <person name="Lui A."/>
            <person name="MacDonald P.J.P."/>
            <person name="Mehta T."/>
            <person name="Montmayeur A."/>
            <person name="Murphy C."/>
            <person name="Neiman D."/>
            <person name="Pearson M."/>
            <person name="Priest M."/>
            <person name="Roberts A."/>
            <person name="Saif S."/>
            <person name="Shea T."/>
            <person name="Shenoy N."/>
            <person name="Sisk P."/>
            <person name="Stolte C."/>
            <person name="Sykes S."/>
            <person name="Yandava C."/>
            <person name="Wortman J."/>
            <person name="Nusbaum C."/>
            <person name="Birren B."/>
        </authorList>
    </citation>
    <scope>NUCLEOTIDE SEQUENCE</scope>
    <source>
        <strain>70-15</strain>
    </source>
</reference>
<dbReference type="Proteomes" id="UP000009058">
    <property type="component" value="Chromosome 1"/>
</dbReference>
<dbReference type="PANTHER" id="PTHR40619">
    <property type="entry name" value="FUNGAL STAND N-TERMINAL GOODBYE DOMAIN-CONTAINING PROTEIN"/>
    <property type="match status" value="1"/>
</dbReference>
<dbReference type="OMA" id="KAEDNRF"/>
<protein>
    <recommendedName>
        <fullName evidence="4">Fungal STAND N-terminal Goodbye domain-containing protein</fullName>
    </recommendedName>
</protein>
<feature type="region of interest" description="Disordered" evidence="1">
    <location>
        <begin position="701"/>
        <end position="727"/>
    </location>
</feature>
<dbReference type="AlphaFoldDB" id="G4MRD2"/>
<keyword evidence="3" id="KW-1185">Reference proteome</keyword>
<gene>
    <name evidence="2" type="ORF">MGG_04634</name>
</gene>
<feature type="compositionally biased region" description="Basic and acidic residues" evidence="1">
    <location>
        <begin position="555"/>
        <end position="564"/>
    </location>
</feature>
<reference evidence="2 3" key="1">
    <citation type="journal article" date="2005" name="Nature">
        <title>The genome sequence of the rice blast fungus Magnaporthe grisea.</title>
        <authorList>
            <person name="Dean R.A."/>
            <person name="Talbot N.J."/>
            <person name="Ebbole D.J."/>
            <person name="Farman M.L."/>
            <person name="Mitchell T.K."/>
            <person name="Orbach M.J."/>
            <person name="Thon M."/>
            <person name="Kulkarni R."/>
            <person name="Xu J.R."/>
            <person name="Pan H."/>
            <person name="Read N.D."/>
            <person name="Lee Y.H."/>
            <person name="Carbone I."/>
            <person name="Brown D."/>
            <person name="Oh Y.Y."/>
            <person name="Donofrio N."/>
            <person name="Jeong J.S."/>
            <person name="Soanes D.M."/>
            <person name="Djonovic S."/>
            <person name="Kolomiets E."/>
            <person name="Rehmeyer C."/>
            <person name="Li W."/>
            <person name="Harding M."/>
            <person name="Kim S."/>
            <person name="Lebrun M.H."/>
            <person name="Bohnert H."/>
            <person name="Coughlan S."/>
            <person name="Butler J."/>
            <person name="Calvo S."/>
            <person name="Ma L.J."/>
            <person name="Nicol R."/>
            <person name="Purcell S."/>
            <person name="Nusbaum C."/>
            <person name="Galagan J.E."/>
            <person name="Birren B.W."/>
        </authorList>
    </citation>
    <scope>NUCLEOTIDE SEQUENCE [LARGE SCALE GENOMIC DNA]</scope>
    <source>
        <strain evidence="3">70-15 / ATCC MYA-4617 / FGSC 8958</strain>
    </source>
</reference>
<dbReference type="HOGENOM" id="CLU_366827_0_0_1"/>
<dbReference type="PANTHER" id="PTHR40619:SF3">
    <property type="entry name" value="FUNGAL STAND N-TERMINAL GOODBYE DOMAIN-CONTAINING PROTEIN"/>
    <property type="match status" value="1"/>
</dbReference>
<evidence type="ECO:0000313" key="2">
    <source>
        <dbReference type="EMBL" id="EHA58257.1"/>
    </source>
</evidence>
<proteinExistence type="predicted"/>